<accession>A0ABR1JBQ4</accession>
<gene>
    <name evidence="2" type="ORF">VKT23_010458</name>
</gene>
<sequence length="418" mass="47373">MGSDWDLDSIQYQLELYLSRSQQFPLSFDVWCADEFIGERRQLICQSIVRLLIEHSHRWSHTCWDIWSAGTETRALLNVSRDLPLLRTLTLQGPIDDGHPFGIFESAHSLSRLTLSSPDLEALDVCMDHLNHLRITDLMDINGIMNSIQRLANCFPKLRTLRLELEDFPVNLLQSHIREVYFGMLEILHLQFATWYEIISVFSVLSLPSLRKISLVKCSHDLTSVSEDQTHPYERTTSIIASFLSRSHCPLSILELTDLPGSASLGIVDRMLLSMPSLIRLKIHEAPSIHDRESHFTTSFSQALRIPKGSSPDDEHRESSSLDASQSQYPKAILPNLRGLDLLVNTDRPGFDPFALANMIESRCIPDAHADNVQCLRTVKVAVIVHSRESQTSFGFMQHLNHLKDAGMPIELQNSSVT</sequence>
<keyword evidence="3" id="KW-1185">Reference proteome</keyword>
<dbReference type="Proteomes" id="UP001498398">
    <property type="component" value="Unassembled WGS sequence"/>
</dbReference>
<evidence type="ECO:0000313" key="2">
    <source>
        <dbReference type="EMBL" id="KAK7457158.1"/>
    </source>
</evidence>
<feature type="region of interest" description="Disordered" evidence="1">
    <location>
        <begin position="305"/>
        <end position="326"/>
    </location>
</feature>
<evidence type="ECO:0000313" key="3">
    <source>
        <dbReference type="Proteomes" id="UP001498398"/>
    </source>
</evidence>
<protein>
    <recommendedName>
        <fullName evidence="4">F-box domain-containing protein</fullName>
    </recommendedName>
</protein>
<dbReference type="EMBL" id="JBANRG010000020">
    <property type="protein sequence ID" value="KAK7457158.1"/>
    <property type="molecule type" value="Genomic_DNA"/>
</dbReference>
<organism evidence="2 3">
    <name type="scientific">Marasmiellus scandens</name>
    <dbReference type="NCBI Taxonomy" id="2682957"/>
    <lineage>
        <taxon>Eukaryota</taxon>
        <taxon>Fungi</taxon>
        <taxon>Dikarya</taxon>
        <taxon>Basidiomycota</taxon>
        <taxon>Agaricomycotina</taxon>
        <taxon>Agaricomycetes</taxon>
        <taxon>Agaricomycetidae</taxon>
        <taxon>Agaricales</taxon>
        <taxon>Marasmiineae</taxon>
        <taxon>Omphalotaceae</taxon>
        <taxon>Marasmiellus</taxon>
    </lineage>
</organism>
<evidence type="ECO:0000256" key="1">
    <source>
        <dbReference type="SAM" id="MobiDB-lite"/>
    </source>
</evidence>
<dbReference type="Gene3D" id="3.80.10.10">
    <property type="entry name" value="Ribonuclease Inhibitor"/>
    <property type="match status" value="1"/>
</dbReference>
<reference evidence="2 3" key="1">
    <citation type="submission" date="2024-01" db="EMBL/GenBank/DDBJ databases">
        <title>A draft genome for the cacao thread blight pathogen Marasmiellus scandens.</title>
        <authorList>
            <person name="Baruah I.K."/>
            <person name="Leung J."/>
            <person name="Bukari Y."/>
            <person name="Amoako-Attah I."/>
            <person name="Meinhardt L.W."/>
            <person name="Bailey B.A."/>
            <person name="Cohen S.P."/>
        </authorList>
    </citation>
    <scope>NUCLEOTIDE SEQUENCE [LARGE SCALE GENOMIC DNA]</scope>
    <source>
        <strain evidence="2 3">GH-19</strain>
    </source>
</reference>
<dbReference type="InterPro" id="IPR032675">
    <property type="entry name" value="LRR_dom_sf"/>
</dbReference>
<feature type="compositionally biased region" description="Basic and acidic residues" evidence="1">
    <location>
        <begin position="311"/>
        <end position="320"/>
    </location>
</feature>
<name>A0ABR1JBQ4_9AGAR</name>
<proteinExistence type="predicted"/>
<dbReference type="SUPFAM" id="SSF52047">
    <property type="entry name" value="RNI-like"/>
    <property type="match status" value="1"/>
</dbReference>
<evidence type="ECO:0008006" key="4">
    <source>
        <dbReference type="Google" id="ProtNLM"/>
    </source>
</evidence>
<comment type="caution">
    <text evidence="2">The sequence shown here is derived from an EMBL/GenBank/DDBJ whole genome shotgun (WGS) entry which is preliminary data.</text>
</comment>